<accession>A0A654G775</accession>
<evidence type="ECO:0000256" key="1">
    <source>
        <dbReference type="SAM" id="Phobius"/>
    </source>
</evidence>
<protein>
    <recommendedName>
        <fullName evidence="4">Transmembrane protein</fullName>
    </recommendedName>
</protein>
<dbReference type="EMBL" id="CACRSJ010000110">
    <property type="protein sequence ID" value="VYS68957.1"/>
    <property type="molecule type" value="Genomic_DNA"/>
</dbReference>
<keyword evidence="1" id="KW-0812">Transmembrane</keyword>
<gene>
    <name evidence="2" type="ORF">AN1_LOCUS24344</name>
</gene>
<sequence>MFSGVGGGENRRRRDVATLPCFLYSLVTLLLFSILFFLLQSYFKPLRTISLTTSNGESNSSNGSQRWGSAFAIPSHPLFAQFLPKPPISSDASQTTESSLIAQLSTSRSGSILILPEEPSHWTSLMAGDLSLGPLDAPCPVETLTAHDDGTFWMEIPCFFDRVSLIKAPATIFVSDLAYPVKSCRNSGQPLNSKKRQSSGDKTLAAGVDLLFELGWIVSDPLRSLLRPKTNAYGLTHLPIRPRSDFLSSLSNTRYLMSRYDFETGHGLLCLITLTTIDSLDKELLLTLVVDLSVLESSSYNSYMSKNLMIESSSLIERTFESSSL</sequence>
<dbReference type="Proteomes" id="UP000426265">
    <property type="component" value="Unassembled WGS sequence"/>
</dbReference>
<dbReference type="ExpressionAtlas" id="A0A654G775">
    <property type="expression patterns" value="baseline and differential"/>
</dbReference>
<keyword evidence="1" id="KW-0472">Membrane</keyword>
<feature type="transmembrane region" description="Helical" evidence="1">
    <location>
        <begin position="21"/>
        <end position="43"/>
    </location>
</feature>
<evidence type="ECO:0000313" key="3">
    <source>
        <dbReference type="Proteomes" id="UP000426265"/>
    </source>
</evidence>
<organism evidence="2 3">
    <name type="scientific">Arabidopsis thaliana</name>
    <name type="common">Mouse-ear cress</name>
    <dbReference type="NCBI Taxonomy" id="3702"/>
    <lineage>
        <taxon>Eukaryota</taxon>
        <taxon>Viridiplantae</taxon>
        <taxon>Streptophyta</taxon>
        <taxon>Embryophyta</taxon>
        <taxon>Tracheophyta</taxon>
        <taxon>Spermatophyta</taxon>
        <taxon>Magnoliopsida</taxon>
        <taxon>eudicotyledons</taxon>
        <taxon>Gunneridae</taxon>
        <taxon>Pentapetalae</taxon>
        <taxon>rosids</taxon>
        <taxon>malvids</taxon>
        <taxon>Brassicales</taxon>
        <taxon>Brassicaceae</taxon>
        <taxon>Camelineae</taxon>
        <taxon>Arabidopsis</taxon>
    </lineage>
</organism>
<evidence type="ECO:0008006" key="4">
    <source>
        <dbReference type="Google" id="ProtNLM"/>
    </source>
</evidence>
<dbReference type="AlphaFoldDB" id="A0A654G775"/>
<proteinExistence type="predicted"/>
<keyword evidence="1" id="KW-1133">Transmembrane helix</keyword>
<evidence type="ECO:0000313" key="2">
    <source>
        <dbReference type="EMBL" id="VYS68957.1"/>
    </source>
</evidence>
<reference evidence="2 3" key="1">
    <citation type="submission" date="2019-11" db="EMBL/GenBank/DDBJ databases">
        <authorList>
            <person name="Jiao W.-B."/>
            <person name="Schneeberger K."/>
        </authorList>
    </citation>
    <scope>NUCLEOTIDE SEQUENCE [LARGE SCALE GENOMIC DNA]</scope>
    <source>
        <strain evidence="3">cv. An-1</strain>
    </source>
</reference>
<name>A0A654G775_ARATH</name>